<keyword evidence="5" id="KW-1133">Transmembrane helix</keyword>
<dbReference type="GO" id="GO:0042415">
    <property type="term" value="P:norepinephrine metabolic process"/>
    <property type="evidence" value="ECO:0007669"/>
    <property type="project" value="TreeGrafter"/>
</dbReference>
<dbReference type="GO" id="GO:0008270">
    <property type="term" value="F:zinc ion binding"/>
    <property type="evidence" value="ECO:0007669"/>
    <property type="project" value="UniProtKB-KW"/>
</dbReference>
<dbReference type="Proteomes" id="UP000887566">
    <property type="component" value="Unplaced"/>
</dbReference>
<dbReference type="AlphaFoldDB" id="A0A914WII4"/>
<keyword evidence="5" id="KW-0812">Transmembrane</keyword>
<evidence type="ECO:0000256" key="5">
    <source>
        <dbReference type="SAM" id="Phobius"/>
    </source>
</evidence>
<evidence type="ECO:0000313" key="8">
    <source>
        <dbReference type="WBParaSite" id="PSAMB.scaffold3999size16074.g23152.t1"/>
    </source>
</evidence>
<dbReference type="GO" id="GO:0032436">
    <property type="term" value="P:positive regulation of proteasomal ubiquitin-dependent protein catabolic process"/>
    <property type="evidence" value="ECO:0007669"/>
    <property type="project" value="TreeGrafter"/>
</dbReference>
<proteinExistence type="predicted"/>
<dbReference type="SUPFAM" id="SSF57850">
    <property type="entry name" value="RING/U-box"/>
    <property type="match status" value="1"/>
</dbReference>
<evidence type="ECO:0000256" key="1">
    <source>
        <dbReference type="ARBA" id="ARBA00022723"/>
    </source>
</evidence>
<reference evidence="8" key="1">
    <citation type="submission" date="2022-11" db="UniProtKB">
        <authorList>
            <consortium name="WormBaseParasite"/>
        </authorList>
    </citation>
    <scope>IDENTIFICATION</scope>
</reference>
<dbReference type="PROSITE" id="PS50089">
    <property type="entry name" value="ZF_RING_2"/>
    <property type="match status" value="1"/>
</dbReference>
<evidence type="ECO:0000313" key="7">
    <source>
        <dbReference type="Proteomes" id="UP000887566"/>
    </source>
</evidence>
<dbReference type="GO" id="GO:0031624">
    <property type="term" value="F:ubiquitin conjugating enzyme binding"/>
    <property type="evidence" value="ECO:0007669"/>
    <property type="project" value="TreeGrafter"/>
</dbReference>
<dbReference type="GO" id="GO:0005789">
    <property type="term" value="C:endoplasmic reticulum membrane"/>
    <property type="evidence" value="ECO:0007669"/>
    <property type="project" value="TreeGrafter"/>
</dbReference>
<keyword evidence="2 4" id="KW-0863">Zinc-finger</keyword>
<dbReference type="PANTHER" id="PTHR46717">
    <property type="entry name" value="E3 UBIQUITIN-PROTEIN LIGASE RNF180"/>
    <property type="match status" value="1"/>
</dbReference>
<evidence type="ECO:0000256" key="4">
    <source>
        <dbReference type="PROSITE-ProRule" id="PRU00175"/>
    </source>
</evidence>
<feature type="transmembrane region" description="Helical" evidence="5">
    <location>
        <begin position="193"/>
        <end position="209"/>
    </location>
</feature>
<evidence type="ECO:0000259" key="6">
    <source>
        <dbReference type="PROSITE" id="PS50089"/>
    </source>
</evidence>
<dbReference type="InterPro" id="IPR033263">
    <property type="entry name" value="RNF180"/>
</dbReference>
<protein>
    <submittedName>
        <fullName evidence="8">RING-type domain-containing protein</fullName>
    </submittedName>
</protein>
<dbReference type="InterPro" id="IPR017907">
    <property type="entry name" value="Znf_RING_CS"/>
</dbReference>
<evidence type="ECO:0000256" key="2">
    <source>
        <dbReference type="ARBA" id="ARBA00022771"/>
    </source>
</evidence>
<name>A0A914WII4_9BILA</name>
<organism evidence="7 8">
    <name type="scientific">Plectus sambesii</name>
    <dbReference type="NCBI Taxonomy" id="2011161"/>
    <lineage>
        <taxon>Eukaryota</taxon>
        <taxon>Metazoa</taxon>
        <taxon>Ecdysozoa</taxon>
        <taxon>Nematoda</taxon>
        <taxon>Chromadorea</taxon>
        <taxon>Plectida</taxon>
        <taxon>Plectina</taxon>
        <taxon>Plectoidea</taxon>
        <taxon>Plectidae</taxon>
        <taxon>Plectus</taxon>
    </lineage>
</organism>
<feature type="domain" description="RING-type" evidence="6">
    <location>
        <begin position="83"/>
        <end position="129"/>
    </location>
</feature>
<feature type="transmembrane region" description="Helical" evidence="5">
    <location>
        <begin position="229"/>
        <end position="247"/>
    </location>
</feature>
<dbReference type="Gene3D" id="3.30.40.10">
    <property type="entry name" value="Zinc/RING finger domain, C3HC4 (zinc finger)"/>
    <property type="match status" value="1"/>
</dbReference>
<keyword evidence="5" id="KW-0472">Membrane</keyword>
<dbReference type="PROSITE" id="PS00518">
    <property type="entry name" value="ZF_RING_1"/>
    <property type="match status" value="1"/>
</dbReference>
<dbReference type="GO" id="GO:0000209">
    <property type="term" value="P:protein polyubiquitination"/>
    <property type="evidence" value="ECO:0007669"/>
    <property type="project" value="InterPro"/>
</dbReference>
<keyword evidence="7" id="KW-1185">Reference proteome</keyword>
<keyword evidence="3" id="KW-0862">Zinc</keyword>
<evidence type="ECO:0000256" key="3">
    <source>
        <dbReference type="ARBA" id="ARBA00022833"/>
    </source>
</evidence>
<dbReference type="SMART" id="SM00184">
    <property type="entry name" value="RING"/>
    <property type="match status" value="1"/>
</dbReference>
<sequence length="249" mass="28714">MMNIDSIYDKNADRKWDKMHRFETKLRTAIRHTRRGRVNRRVARIVKTVGYRIHEDGNASDGSCSEVEPDSGVDVEIDADAQCAVCLDVYCMPRRCAPCGHSFCGWCLRSLAHSTTSHCDEGYLCPLCRAKIVWTEEDQVCQQDVKSRYPSLMRQRMTAYRKQRRRHRWPLPEGTKCDQFLLAASMRLPRSRCILFFVILLALLVYFNSALIHQKADSLFTLVRSNHDIVSAVMWLLAVSFCFLLVCSA</sequence>
<dbReference type="PANTHER" id="PTHR46717:SF1">
    <property type="entry name" value="E3 UBIQUITIN-PROTEIN LIGASE RNF180"/>
    <property type="match status" value="1"/>
</dbReference>
<dbReference type="GO" id="GO:0061630">
    <property type="term" value="F:ubiquitin protein ligase activity"/>
    <property type="evidence" value="ECO:0007669"/>
    <property type="project" value="InterPro"/>
</dbReference>
<dbReference type="WBParaSite" id="PSAMB.scaffold3999size16074.g23152.t1">
    <property type="protein sequence ID" value="PSAMB.scaffold3999size16074.g23152.t1"/>
    <property type="gene ID" value="PSAMB.scaffold3999size16074.g23152"/>
</dbReference>
<keyword evidence="1" id="KW-0479">Metal-binding</keyword>
<dbReference type="InterPro" id="IPR013083">
    <property type="entry name" value="Znf_RING/FYVE/PHD"/>
</dbReference>
<accession>A0A914WII4</accession>
<dbReference type="GO" id="GO:0042428">
    <property type="term" value="P:serotonin metabolic process"/>
    <property type="evidence" value="ECO:0007669"/>
    <property type="project" value="TreeGrafter"/>
</dbReference>
<dbReference type="InterPro" id="IPR001841">
    <property type="entry name" value="Znf_RING"/>
</dbReference>